<gene>
    <name evidence="2" type="ORF">NN4_05180</name>
</gene>
<name>A0A511M5V5_9NOCA</name>
<evidence type="ECO:0000256" key="1">
    <source>
        <dbReference type="SAM" id="MobiDB-lite"/>
    </source>
</evidence>
<reference evidence="2 3" key="1">
    <citation type="submission" date="2019-07" db="EMBL/GenBank/DDBJ databases">
        <title>Whole genome shotgun sequence of Nocardia ninae NBRC 108245.</title>
        <authorList>
            <person name="Hosoyama A."/>
            <person name="Uohara A."/>
            <person name="Ohji S."/>
            <person name="Ichikawa N."/>
        </authorList>
    </citation>
    <scope>NUCLEOTIDE SEQUENCE [LARGE SCALE GENOMIC DNA]</scope>
    <source>
        <strain evidence="2 3">NBRC 108245</strain>
    </source>
</reference>
<accession>A0A511M5V5</accession>
<protein>
    <submittedName>
        <fullName evidence="2">Uncharacterized protein</fullName>
    </submittedName>
</protein>
<evidence type="ECO:0000313" key="3">
    <source>
        <dbReference type="Proteomes" id="UP000321424"/>
    </source>
</evidence>
<dbReference type="AlphaFoldDB" id="A0A511M5V5"/>
<dbReference type="EMBL" id="BJXA01000002">
    <property type="protein sequence ID" value="GEM35999.1"/>
    <property type="molecule type" value="Genomic_DNA"/>
</dbReference>
<organism evidence="2 3">
    <name type="scientific">Nocardia ninae NBRC 108245</name>
    <dbReference type="NCBI Taxonomy" id="1210091"/>
    <lineage>
        <taxon>Bacteria</taxon>
        <taxon>Bacillati</taxon>
        <taxon>Actinomycetota</taxon>
        <taxon>Actinomycetes</taxon>
        <taxon>Mycobacteriales</taxon>
        <taxon>Nocardiaceae</taxon>
        <taxon>Nocardia</taxon>
    </lineage>
</organism>
<comment type="caution">
    <text evidence="2">The sequence shown here is derived from an EMBL/GenBank/DDBJ whole genome shotgun (WGS) entry which is preliminary data.</text>
</comment>
<sequence length="79" mass="8958">MVVLRVAIFDELSEELGGPRSEKQHEQHIDSSPAPEMCHIRRIPRLRDSTRYAIATDARDVREPTAPGFQPEVIPLVEP</sequence>
<evidence type="ECO:0000313" key="2">
    <source>
        <dbReference type="EMBL" id="GEM35999.1"/>
    </source>
</evidence>
<keyword evidence="3" id="KW-1185">Reference proteome</keyword>
<feature type="region of interest" description="Disordered" evidence="1">
    <location>
        <begin position="14"/>
        <end position="35"/>
    </location>
</feature>
<feature type="compositionally biased region" description="Basic and acidic residues" evidence="1">
    <location>
        <begin position="20"/>
        <end position="29"/>
    </location>
</feature>
<proteinExistence type="predicted"/>
<dbReference type="Proteomes" id="UP000321424">
    <property type="component" value="Unassembled WGS sequence"/>
</dbReference>